<name>A0A5N5WKV3_9EURO</name>
<dbReference type="Proteomes" id="UP000326565">
    <property type="component" value="Unassembled WGS sequence"/>
</dbReference>
<reference evidence="1 2" key="1">
    <citation type="submission" date="2019-04" db="EMBL/GenBank/DDBJ databases">
        <title>Friends and foes A comparative genomics study of 23 Aspergillus species from section Flavi.</title>
        <authorList>
            <consortium name="DOE Joint Genome Institute"/>
            <person name="Kjaerbolling I."/>
            <person name="Vesth T."/>
            <person name="Frisvad J.C."/>
            <person name="Nybo J.L."/>
            <person name="Theobald S."/>
            <person name="Kildgaard S."/>
            <person name="Isbrandt T."/>
            <person name="Kuo A."/>
            <person name="Sato A."/>
            <person name="Lyhne E.K."/>
            <person name="Kogle M.E."/>
            <person name="Wiebenga A."/>
            <person name="Kun R.S."/>
            <person name="Lubbers R.J."/>
            <person name="Makela M.R."/>
            <person name="Barry K."/>
            <person name="Chovatia M."/>
            <person name="Clum A."/>
            <person name="Daum C."/>
            <person name="Haridas S."/>
            <person name="He G."/>
            <person name="LaButti K."/>
            <person name="Lipzen A."/>
            <person name="Mondo S."/>
            <person name="Riley R."/>
            <person name="Salamov A."/>
            <person name="Simmons B.A."/>
            <person name="Magnuson J.K."/>
            <person name="Henrissat B."/>
            <person name="Mortensen U.H."/>
            <person name="Larsen T.O."/>
            <person name="Devries R.P."/>
            <person name="Grigoriev I.V."/>
            <person name="Machida M."/>
            <person name="Baker S.E."/>
            <person name="Andersen M.R."/>
        </authorList>
    </citation>
    <scope>NUCLEOTIDE SEQUENCE [LARGE SCALE GENOMIC DNA]</scope>
    <source>
        <strain evidence="1 2">CBS 151.66</strain>
    </source>
</reference>
<organism evidence="1 2">
    <name type="scientific">Aspergillus leporis</name>
    <dbReference type="NCBI Taxonomy" id="41062"/>
    <lineage>
        <taxon>Eukaryota</taxon>
        <taxon>Fungi</taxon>
        <taxon>Dikarya</taxon>
        <taxon>Ascomycota</taxon>
        <taxon>Pezizomycotina</taxon>
        <taxon>Eurotiomycetes</taxon>
        <taxon>Eurotiomycetidae</taxon>
        <taxon>Eurotiales</taxon>
        <taxon>Aspergillaceae</taxon>
        <taxon>Aspergillus</taxon>
        <taxon>Aspergillus subgen. Circumdati</taxon>
    </lineage>
</organism>
<dbReference type="OrthoDB" id="4456362at2759"/>
<sequence length="49" mass="5698">MDSFLPYELSKTPRLKKSQYCRYADTHDWDRFASLSGPLGAHSLRAHPF</sequence>
<evidence type="ECO:0000313" key="2">
    <source>
        <dbReference type="Proteomes" id="UP000326565"/>
    </source>
</evidence>
<protein>
    <submittedName>
        <fullName evidence="1">Uncharacterized protein</fullName>
    </submittedName>
</protein>
<accession>A0A5N5WKV3</accession>
<gene>
    <name evidence="1" type="ORF">BDV29DRAFT_162971</name>
</gene>
<dbReference type="AlphaFoldDB" id="A0A5N5WKV3"/>
<dbReference type="EMBL" id="ML732440">
    <property type="protein sequence ID" value="KAB8067840.1"/>
    <property type="molecule type" value="Genomic_DNA"/>
</dbReference>
<evidence type="ECO:0000313" key="1">
    <source>
        <dbReference type="EMBL" id="KAB8067840.1"/>
    </source>
</evidence>
<keyword evidence="2" id="KW-1185">Reference proteome</keyword>
<proteinExistence type="predicted"/>